<sequence>MRRRFGVVPVSLVTFRSRIHRPLVELCLPPTRKATEMTSSSDTRVVSGRYQLHRELGRGGMGIVWQAWDPELERDVAIKEVLVPEELSDEEREEMHSRTRREARSAARLTHPSIITIHDVFDFDGHPWIVMELVTGRALDRILKEDGPLPPERLSTVASALVGALSLAHSKGVIHRDIKPGNVMISQDDRVLLTDFGIATIDGETAITRTGSLIGSPEYMAPERLEQENSEAPSDMWSLGATLYAACEGQSPFKRETVTAAISAVLSAPVPQPQRAGALTPVLMGMLERDTNRRLGAARASQMLAAGTPTVGQAPPTGPTAAMGTPPGGSAPPGQPPGPYPGPYGPPPTGPTAAQPPQYAPPSGPQVPPTHQNGGAPPPNSGPQPSGGGSSRPTGRGGKRTLLVTAAAAAALLLLAGAGVVWFTTRPLDAEYQLLVSDEFSVEYPTDWRTEQNEDSDSSWRVSHNDSKEETYFYVSWYTPEDDTTDPERLLENETEPSAKKDYSQYTRERLETVDDQYYPDAWNVAEWSYEYVDKDEFDEHPERFVTRMQINPGGDEEEQYWIRWNLPREKRSDYQNIIEHTQHSLRPYVDGTM</sequence>
<keyword evidence="9" id="KW-0472">Membrane</keyword>
<dbReference type="CDD" id="cd14014">
    <property type="entry name" value="STKc_PknB_like"/>
    <property type="match status" value="1"/>
</dbReference>
<dbReference type="InterPro" id="IPR008271">
    <property type="entry name" value="Ser/Thr_kinase_AS"/>
</dbReference>
<dbReference type="InterPro" id="IPR017441">
    <property type="entry name" value="Protein_kinase_ATP_BS"/>
</dbReference>
<accession>A0A543NM47</accession>
<dbReference type="PROSITE" id="PS00107">
    <property type="entry name" value="PROTEIN_KINASE_ATP"/>
    <property type="match status" value="1"/>
</dbReference>
<feature type="domain" description="Protein kinase" evidence="10">
    <location>
        <begin position="50"/>
        <end position="311"/>
    </location>
</feature>
<keyword evidence="5 11" id="KW-0418">Kinase</keyword>
<keyword evidence="4 7" id="KW-0547">Nucleotide-binding</keyword>
<keyword evidence="6 7" id="KW-0067">ATP-binding</keyword>
<comment type="caution">
    <text evidence="11">The sequence shown here is derived from an EMBL/GenBank/DDBJ whole genome shotgun (WGS) entry which is preliminary data.</text>
</comment>
<dbReference type="Pfam" id="PF00069">
    <property type="entry name" value="Pkinase"/>
    <property type="match status" value="1"/>
</dbReference>
<feature type="binding site" evidence="7">
    <location>
        <position position="79"/>
    </location>
    <ligand>
        <name>ATP</name>
        <dbReference type="ChEBI" id="CHEBI:30616"/>
    </ligand>
</feature>
<keyword evidence="3" id="KW-0808">Transferase</keyword>
<reference evidence="11 12" key="1">
    <citation type="submission" date="2019-06" db="EMBL/GenBank/DDBJ databases">
        <title>Sequencing the genomes of 1000 actinobacteria strains.</title>
        <authorList>
            <person name="Klenk H.-P."/>
        </authorList>
    </citation>
    <scope>NUCLEOTIDE SEQUENCE [LARGE SCALE GENOMIC DNA]</scope>
    <source>
        <strain evidence="11 12">DSM 45015</strain>
    </source>
</reference>
<evidence type="ECO:0000256" key="5">
    <source>
        <dbReference type="ARBA" id="ARBA00022777"/>
    </source>
</evidence>
<evidence type="ECO:0000256" key="1">
    <source>
        <dbReference type="ARBA" id="ARBA00012513"/>
    </source>
</evidence>
<organism evidence="11 12">
    <name type="scientific">Haloactinospora alba</name>
    <dbReference type="NCBI Taxonomy" id="405555"/>
    <lineage>
        <taxon>Bacteria</taxon>
        <taxon>Bacillati</taxon>
        <taxon>Actinomycetota</taxon>
        <taxon>Actinomycetes</taxon>
        <taxon>Streptosporangiales</taxon>
        <taxon>Nocardiopsidaceae</taxon>
        <taxon>Haloactinospora</taxon>
    </lineage>
</organism>
<dbReference type="EC" id="2.7.11.1" evidence="1"/>
<gene>
    <name evidence="11" type="ORF">FHX37_2864</name>
</gene>
<feature type="region of interest" description="Disordered" evidence="8">
    <location>
        <begin position="307"/>
        <end position="398"/>
    </location>
</feature>
<evidence type="ECO:0000256" key="3">
    <source>
        <dbReference type="ARBA" id="ARBA00022679"/>
    </source>
</evidence>
<dbReference type="Proteomes" id="UP000317422">
    <property type="component" value="Unassembled WGS sequence"/>
</dbReference>
<dbReference type="SUPFAM" id="SSF56112">
    <property type="entry name" value="Protein kinase-like (PK-like)"/>
    <property type="match status" value="1"/>
</dbReference>
<evidence type="ECO:0000259" key="10">
    <source>
        <dbReference type="PROSITE" id="PS50011"/>
    </source>
</evidence>
<dbReference type="SMART" id="SM00220">
    <property type="entry name" value="S_TKc"/>
    <property type="match status" value="1"/>
</dbReference>
<keyword evidence="12" id="KW-1185">Reference proteome</keyword>
<evidence type="ECO:0000256" key="8">
    <source>
        <dbReference type="SAM" id="MobiDB-lite"/>
    </source>
</evidence>
<dbReference type="PROSITE" id="PS50011">
    <property type="entry name" value="PROTEIN_KINASE_DOM"/>
    <property type="match status" value="1"/>
</dbReference>
<evidence type="ECO:0000256" key="2">
    <source>
        <dbReference type="ARBA" id="ARBA00022527"/>
    </source>
</evidence>
<feature type="transmembrane region" description="Helical" evidence="9">
    <location>
        <begin position="402"/>
        <end position="423"/>
    </location>
</feature>
<evidence type="ECO:0000256" key="7">
    <source>
        <dbReference type="PROSITE-ProRule" id="PRU10141"/>
    </source>
</evidence>
<keyword evidence="9" id="KW-0812">Transmembrane</keyword>
<dbReference type="InterPro" id="IPR000719">
    <property type="entry name" value="Prot_kinase_dom"/>
</dbReference>
<evidence type="ECO:0000256" key="9">
    <source>
        <dbReference type="SAM" id="Phobius"/>
    </source>
</evidence>
<dbReference type="PANTHER" id="PTHR43289">
    <property type="entry name" value="MITOGEN-ACTIVATED PROTEIN KINASE KINASE KINASE 20-RELATED"/>
    <property type="match status" value="1"/>
</dbReference>
<dbReference type="Gene3D" id="3.30.200.20">
    <property type="entry name" value="Phosphorylase Kinase, domain 1"/>
    <property type="match status" value="1"/>
</dbReference>
<name>A0A543NM47_9ACTN</name>
<dbReference type="AlphaFoldDB" id="A0A543NM47"/>
<evidence type="ECO:0000256" key="4">
    <source>
        <dbReference type="ARBA" id="ARBA00022741"/>
    </source>
</evidence>
<dbReference type="PANTHER" id="PTHR43289:SF6">
    <property type="entry name" value="SERINE_THREONINE-PROTEIN KINASE NEKL-3"/>
    <property type="match status" value="1"/>
</dbReference>
<dbReference type="GO" id="GO:0005524">
    <property type="term" value="F:ATP binding"/>
    <property type="evidence" value="ECO:0007669"/>
    <property type="project" value="UniProtKB-UniRule"/>
</dbReference>
<keyword evidence="9" id="KW-1133">Transmembrane helix</keyword>
<evidence type="ECO:0000313" key="12">
    <source>
        <dbReference type="Proteomes" id="UP000317422"/>
    </source>
</evidence>
<dbReference type="GO" id="GO:0004674">
    <property type="term" value="F:protein serine/threonine kinase activity"/>
    <property type="evidence" value="ECO:0007669"/>
    <property type="project" value="UniProtKB-KW"/>
</dbReference>
<evidence type="ECO:0000256" key="6">
    <source>
        <dbReference type="ARBA" id="ARBA00022840"/>
    </source>
</evidence>
<dbReference type="Gene3D" id="1.10.510.10">
    <property type="entry name" value="Transferase(Phosphotransferase) domain 1"/>
    <property type="match status" value="1"/>
</dbReference>
<feature type="compositionally biased region" description="Pro residues" evidence="8">
    <location>
        <begin position="358"/>
        <end position="368"/>
    </location>
</feature>
<protein>
    <recommendedName>
        <fullName evidence="1">non-specific serine/threonine protein kinase</fullName>
        <ecNumber evidence="1">2.7.11.1</ecNumber>
    </recommendedName>
</protein>
<keyword evidence="2 11" id="KW-0723">Serine/threonine-protein kinase</keyword>
<proteinExistence type="predicted"/>
<feature type="compositionally biased region" description="Low complexity" evidence="8">
    <location>
        <begin position="307"/>
        <end position="325"/>
    </location>
</feature>
<dbReference type="EMBL" id="VFQC01000001">
    <property type="protein sequence ID" value="TQN32877.1"/>
    <property type="molecule type" value="Genomic_DNA"/>
</dbReference>
<evidence type="ECO:0000313" key="11">
    <source>
        <dbReference type="EMBL" id="TQN32877.1"/>
    </source>
</evidence>
<dbReference type="InterPro" id="IPR011009">
    <property type="entry name" value="Kinase-like_dom_sf"/>
</dbReference>
<dbReference type="PROSITE" id="PS00108">
    <property type="entry name" value="PROTEIN_KINASE_ST"/>
    <property type="match status" value="1"/>
</dbReference>
<feature type="compositionally biased region" description="Pro residues" evidence="8">
    <location>
        <begin position="329"/>
        <end position="350"/>
    </location>
</feature>